<evidence type="ECO:0000313" key="1">
    <source>
        <dbReference type="EMBL" id="NYJ11345.1"/>
    </source>
</evidence>
<reference evidence="1 2" key="1">
    <citation type="submission" date="2020-07" db="EMBL/GenBank/DDBJ databases">
        <title>Genomic Encyclopedia of Type Strains, Phase IV (KMG-V): Genome sequencing to study the core and pangenomes of soil and plant-associated prokaryotes.</title>
        <authorList>
            <person name="Whitman W."/>
        </authorList>
    </citation>
    <scope>NUCLEOTIDE SEQUENCE [LARGE SCALE GENOMIC DNA]</scope>
    <source>
        <strain evidence="1 2">SEMIA 4052</strain>
    </source>
</reference>
<gene>
    <name evidence="1" type="ORF">GGI64_002396</name>
</gene>
<evidence type="ECO:0008006" key="3">
    <source>
        <dbReference type="Google" id="ProtNLM"/>
    </source>
</evidence>
<comment type="caution">
    <text evidence="1">The sequence shown here is derived from an EMBL/GenBank/DDBJ whole genome shotgun (WGS) entry which is preliminary data.</text>
</comment>
<dbReference type="Proteomes" id="UP000535276">
    <property type="component" value="Unassembled WGS sequence"/>
</dbReference>
<protein>
    <recommendedName>
        <fullName evidence="3">Class I SAM-dependent methyltransferase</fullName>
    </recommendedName>
</protein>
<accession>A0A7Z0IXV4</accession>
<sequence>MLMITEALLYAATWPLTGKPHRKFIRYSVNLWSRAGRCAPDWAEHETMSRNAIRAATADLRQKRTAVVLGSGLLRDVPIDELAGAFDTVVLVDLVHLASVRLWLGAKGYRNVRLIERDLSGYDDLAAGKEPEPLGFLRSVPYLDFVVSANLLSQIGRGVKRRCEAEAGRMPDDTVERLIAAHLAGLSGFSCRNCLVSDIAYAVIDRNGKTHEEADLLHGVPAPPSKAAWIWPVAPLGEESRDYRIEHKMIAAW</sequence>
<evidence type="ECO:0000313" key="2">
    <source>
        <dbReference type="Proteomes" id="UP000535276"/>
    </source>
</evidence>
<dbReference type="EMBL" id="JACBZV010000003">
    <property type="protein sequence ID" value="NYJ11345.1"/>
    <property type="molecule type" value="Genomic_DNA"/>
</dbReference>
<dbReference type="AlphaFoldDB" id="A0A7Z0IXV4"/>
<organism evidence="1 2">
    <name type="scientific">Rhizobium leguminosarum</name>
    <dbReference type="NCBI Taxonomy" id="384"/>
    <lineage>
        <taxon>Bacteria</taxon>
        <taxon>Pseudomonadati</taxon>
        <taxon>Pseudomonadota</taxon>
        <taxon>Alphaproteobacteria</taxon>
        <taxon>Hyphomicrobiales</taxon>
        <taxon>Rhizobiaceae</taxon>
        <taxon>Rhizobium/Agrobacterium group</taxon>
        <taxon>Rhizobium</taxon>
    </lineage>
</organism>
<name>A0A7Z0IXV4_RHILE</name>
<proteinExistence type="predicted"/>